<accession>U9TR77</accession>
<gene>
    <name evidence="1" type="ORF">GLOINDRAFT_29253</name>
</gene>
<reference evidence="1" key="1">
    <citation type="submission" date="2013-07" db="EMBL/GenBank/DDBJ databases">
        <title>The genome of an arbuscular mycorrhizal fungus provides insights into the evolution of the oldest plant symbiosis.</title>
        <authorList>
            <consortium name="DOE Joint Genome Institute"/>
            <person name="Tisserant E."/>
            <person name="Malbreil M."/>
            <person name="Kuo A."/>
            <person name="Kohler A."/>
            <person name="Symeonidi A."/>
            <person name="Balestrini R."/>
            <person name="Charron P."/>
            <person name="Duensing N."/>
            <person name="Frei-dit-Frey N."/>
            <person name="Gianinazzi-Pearson V."/>
            <person name="Gilbert B."/>
            <person name="Handa Y."/>
            <person name="Hijri M."/>
            <person name="Kaul R."/>
            <person name="Kawaguchi M."/>
            <person name="Krajinski F."/>
            <person name="Lammers P."/>
            <person name="Lapierre D."/>
            <person name="Masclaux F.G."/>
            <person name="Murat C."/>
            <person name="Morin E."/>
            <person name="Ndikumana S."/>
            <person name="Pagni M."/>
            <person name="Petitpierre D."/>
            <person name="Requena N."/>
            <person name="Rosikiewicz P."/>
            <person name="Riley R."/>
            <person name="Saito K."/>
            <person name="San Clemente H."/>
            <person name="Shapiro H."/>
            <person name="van Tuinen D."/>
            <person name="Becard G."/>
            <person name="Bonfante P."/>
            <person name="Paszkowski U."/>
            <person name="Shachar-Hill Y."/>
            <person name="Young J.P."/>
            <person name="Sanders I.R."/>
            <person name="Henrissat B."/>
            <person name="Rensing S.A."/>
            <person name="Grigoriev I.V."/>
            <person name="Corradi N."/>
            <person name="Roux C."/>
            <person name="Martin F."/>
        </authorList>
    </citation>
    <scope>NUCLEOTIDE SEQUENCE</scope>
    <source>
        <strain evidence="1">DAOM 197198</strain>
    </source>
</reference>
<protein>
    <submittedName>
        <fullName evidence="1">Uncharacterized protein</fullName>
    </submittedName>
</protein>
<dbReference type="EMBL" id="KI286918">
    <property type="protein sequence ID" value="ESA10605.1"/>
    <property type="molecule type" value="Genomic_DNA"/>
</dbReference>
<organism evidence="1">
    <name type="scientific">Rhizophagus irregularis (strain DAOM 181602 / DAOM 197198 / MUCL 43194)</name>
    <name type="common">Arbuscular mycorrhizal fungus</name>
    <name type="synonym">Glomus intraradices</name>
    <dbReference type="NCBI Taxonomy" id="747089"/>
    <lineage>
        <taxon>Eukaryota</taxon>
        <taxon>Fungi</taxon>
        <taxon>Fungi incertae sedis</taxon>
        <taxon>Mucoromycota</taxon>
        <taxon>Glomeromycotina</taxon>
        <taxon>Glomeromycetes</taxon>
        <taxon>Glomerales</taxon>
        <taxon>Glomeraceae</taxon>
        <taxon>Rhizophagus</taxon>
    </lineage>
</organism>
<dbReference type="HOGENOM" id="CLU_3125749_0_0_1"/>
<proteinExistence type="predicted"/>
<evidence type="ECO:0000313" key="1">
    <source>
        <dbReference type="EMBL" id="ESA10605.1"/>
    </source>
</evidence>
<dbReference type="AlphaFoldDB" id="U9TR77"/>
<sequence>MIKNKKPRLAPPVETDEPKQVNAKIFIVVIREKDENIQETKENYQQKNKD</sequence>
<name>U9TR77_RHIID</name>